<name>H3ZIH9_9ALTE</name>
<protein>
    <submittedName>
        <fullName evidence="1">Uncharacterized protein</fullName>
    </submittedName>
</protein>
<dbReference type="Proteomes" id="UP000012046">
    <property type="component" value="Unassembled WGS sequence"/>
</dbReference>
<reference evidence="1 2" key="1">
    <citation type="journal article" date="2012" name="J. Bacteriol.">
        <title>Genome Sequence of Extracellular-Protease-Producing Alishewanella jeotgali Isolated from Traditional Korean Fermented Seafood.</title>
        <authorList>
            <person name="Jung J."/>
            <person name="Chun J."/>
            <person name="Park W."/>
        </authorList>
    </citation>
    <scope>NUCLEOTIDE SEQUENCE [LARGE SCALE GENOMIC DNA]</scope>
    <source>
        <strain evidence="1 2">KCTC 22429</strain>
    </source>
</reference>
<accession>H3ZIH9</accession>
<evidence type="ECO:0000313" key="2">
    <source>
        <dbReference type="Proteomes" id="UP000012046"/>
    </source>
</evidence>
<gene>
    <name evidence="1" type="ORF">AJE_15949</name>
</gene>
<dbReference type="STRING" id="1129374.AJE_15949"/>
<comment type="caution">
    <text evidence="1">The sequence shown here is derived from an EMBL/GenBank/DDBJ whole genome shotgun (WGS) entry which is preliminary data.</text>
</comment>
<proteinExistence type="predicted"/>
<dbReference type="PATRIC" id="fig|1129374.4.peg.3163"/>
<evidence type="ECO:0000313" key="1">
    <source>
        <dbReference type="EMBL" id="EHR39629.1"/>
    </source>
</evidence>
<keyword evidence="2" id="KW-1185">Reference proteome</keyword>
<organism evidence="1 2">
    <name type="scientific">Alishewanella jeotgali KCTC 22429</name>
    <dbReference type="NCBI Taxonomy" id="1129374"/>
    <lineage>
        <taxon>Bacteria</taxon>
        <taxon>Pseudomonadati</taxon>
        <taxon>Pseudomonadota</taxon>
        <taxon>Gammaproteobacteria</taxon>
        <taxon>Alteromonadales</taxon>
        <taxon>Alteromonadaceae</taxon>
        <taxon>Alishewanella</taxon>
    </lineage>
</organism>
<dbReference type="EMBL" id="AHTH01000050">
    <property type="protein sequence ID" value="EHR39629.1"/>
    <property type="molecule type" value="Genomic_DNA"/>
</dbReference>
<dbReference type="AlphaFoldDB" id="H3ZIH9"/>
<sequence length="197" mass="22400">MNNKTLSQRAWEWIKSQPDFGSAELATHMDVSLKSAQMVIGHLQELKAIETVSVGVKPVVYRAVQGATPHLPGKNQTAVRPKSQRQKIWQAMRFLGEFTISDLEAASESSRCSIERFISDLVRFEYVIIKRGLQLKAPMAQRTGSQVRYRLAKNTGRKYPIARTNELYDQNLKALVPKPVRNPKTQKKQRELNHAMA</sequence>
<dbReference type="eggNOG" id="ENOG5033APR">
    <property type="taxonomic scope" value="Bacteria"/>
</dbReference>